<keyword evidence="3" id="KW-0413">Isomerase</keyword>
<evidence type="ECO:0000313" key="4">
    <source>
        <dbReference type="Proteomes" id="UP000613160"/>
    </source>
</evidence>
<dbReference type="PANTHER" id="PTHR43300:SF4">
    <property type="entry name" value="ACYL-[ACYL-CARRIER-PROTEIN]--UDP-N-ACETYLGLUCOSAMINE O-ACYLTRANSFERASE"/>
    <property type="match status" value="1"/>
</dbReference>
<evidence type="ECO:0000256" key="1">
    <source>
        <dbReference type="ARBA" id="ARBA00007274"/>
    </source>
</evidence>
<feature type="domain" description="Sugar 3,4-ketoisomerase QdtA cupin" evidence="2">
    <location>
        <begin position="188"/>
        <end position="314"/>
    </location>
</feature>
<dbReference type="SUPFAM" id="SSF51161">
    <property type="entry name" value="Trimeric LpxA-like enzymes"/>
    <property type="match status" value="1"/>
</dbReference>
<dbReference type="AlphaFoldDB" id="A0A916XUY1"/>
<dbReference type="CDD" id="cd03358">
    <property type="entry name" value="LbH_WxcM_N_like"/>
    <property type="match status" value="1"/>
</dbReference>
<comment type="similarity">
    <text evidence="1">Belongs to the transferase hexapeptide repeat family.</text>
</comment>
<dbReference type="SUPFAM" id="SSF51182">
    <property type="entry name" value="RmlC-like cupins"/>
    <property type="match status" value="1"/>
</dbReference>
<sequence length="318" mass="35001">MTTHERAFFVHPSGICESENIGDRTRIWAFAHVLPGAQIGQDCNICDNVFIENDVQLGDGVTVKCGVQVWDGITIGDRVFIGPNATFTNDRFPRSRQYPEVFQKTVVEDDASIGANATILPGLRISRGAMIGAGAVVTRDVPPNAIVVGNPARIVGYSNTKLQADSPVAASGETDLDEAVTELGVGGATLHRLKVVSDMRGSLSVGEFEKDLPFQAKRYFVVYDVPSREVRGEHAHKVCQQFLICLRGSVTVLLDDGKNRTEVLLDRPSRGVHMPAMVWGTQYRYTDDAVLLVFASENYDSNDYIRSYEDFKRATTRD</sequence>
<dbReference type="Gene3D" id="2.60.120.10">
    <property type="entry name" value="Jelly Rolls"/>
    <property type="match status" value="1"/>
</dbReference>
<comment type="caution">
    <text evidence="3">The sequence shown here is derived from an EMBL/GenBank/DDBJ whole genome shotgun (WGS) entry which is preliminary data.</text>
</comment>
<reference evidence="3" key="1">
    <citation type="journal article" date="2014" name="Int. J. Syst. Evol. Microbiol.">
        <title>Complete genome sequence of Corynebacterium casei LMG S-19264T (=DSM 44701T), isolated from a smear-ripened cheese.</title>
        <authorList>
            <consortium name="US DOE Joint Genome Institute (JGI-PGF)"/>
            <person name="Walter F."/>
            <person name="Albersmeier A."/>
            <person name="Kalinowski J."/>
            <person name="Ruckert C."/>
        </authorList>
    </citation>
    <scope>NUCLEOTIDE SEQUENCE</scope>
    <source>
        <strain evidence="3">CGMCC 1.15493</strain>
    </source>
</reference>
<keyword evidence="4" id="KW-1185">Reference proteome</keyword>
<dbReference type="InterPro" id="IPR011051">
    <property type="entry name" value="RmlC_Cupin_sf"/>
</dbReference>
<evidence type="ECO:0000313" key="3">
    <source>
        <dbReference type="EMBL" id="GGD14261.1"/>
    </source>
</evidence>
<dbReference type="InterPro" id="IPR008894">
    <property type="entry name" value="QdtA_cupin_dom"/>
</dbReference>
<dbReference type="InterPro" id="IPR014710">
    <property type="entry name" value="RmlC-like_jellyroll"/>
</dbReference>
<dbReference type="EMBL" id="BMJJ01000003">
    <property type="protein sequence ID" value="GGD14261.1"/>
    <property type="molecule type" value="Genomic_DNA"/>
</dbReference>
<dbReference type="Pfam" id="PF00132">
    <property type="entry name" value="Hexapep"/>
    <property type="match status" value="3"/>
</dbReference>
<dbReference type="Gene3D" id="2.160.10.10">
    <property type="entry name" value="Hexapeptide repeat proteins"/>
    <property type="match status" value="1"/>
</dbReference>
<evidence type="ECO:0000259" key="2">
    <source>
        <dbReference type="Pfam" id="PF05523"/>
    </source>
</evidence>
<proteinExistence type="inferred from homology"/>
<dbReference type="RefSeq" id="WP_188850085.1">
    <property type="nucleotide sequence ID" value="NZ_BMJJ01000003.1"/>
</dbReference>
<organism evidence="3 4">
    <name type="scientific">Aureimonas glaciei</name>
    <dbReference type="NCBI Taxonomy" id="1776957"/>
    <lineage>
        <taxon>Bacteria</taxon>
        <taxon>Pseudomonadati</taxon>
        <taxon>Pseudomonadota</taxon>
        <taxon>Alphaproteobacteria</taxon>
        <taxon>Hyphomicrobiales</taxon>
        <taxon>Aurantimonadaceae</taxon>
        <taxon>Aureimonas</taxon>
    </lineage>
</organism>
<protein>
    <submittedName>
        <fullName evidence="3">Isomerase</fullName>
    </submittedName>
</protein>
<dbReference type="PANTHER" id="PTHR43300">
    <property type="entry name" value="ACETYLTRANSFERASE"/>
    <property type="match status" value="1"/>
</dbReference>
<dbReference type="InterPro" id="IPR050179">
    <property type="entry name" value="Trans_hexapeptide_repeat"/>
</dbReference>
<dbReference type="CDD" id="cd20292">
    <property type="entry name" value="cupin_QdtA-like"/>
    <property type="match status" value="1"/>
</dbReference>
<accession>A0A916XUY1</accession>
<dbReference type="GO" id="GO:0016853">
    <property type="term" value="F:isomerase activity"/>
    <property type="evidence" value="ECO:0007669"/>
    <property type="project" value="UniProtKB-KW"/>
</dbReference>
<dbReference type="Pfam" id="PF05523">
    <property type="entry name" value="FdtA"/>
    <property type="match status" value="1"/>
</dbReference>
<dbReference type="InterPro" id="IPR001451">
    <property type="entry name" value="Hexapep"/>
</dbReference>
<name>A0A916XUY1_9HYPH</name>
<dbReference type="Proteomes" id="UP000613160">
    <property type="component" value="Unassembled WGS sequence"/>
</dbReference>
<gene>
    <name evidence="3" type="primary">wxcM</name>
    <name evidence="3" type="ORF">GCM10011335_16310</name>
</gene>
<dbReference type="InterPro" id="IPR011004">
    <property type="entry name" value="Trimer_LpxA-like_sf"/>
</dbReference>
<reference evidence="3" key="2">
    <citation type="submission" date="2020-09" db="EMBL/GenBank/DDBJ databases">
        <authorList>
            <person name="Sun Q."/>
            <person name="Zhou Y."/>
        </authorList>
    </citation>
    <scope>NUCLEOTIDE SEQUENCE</scope>
    <source>
        <strain evidence="3">CGMCC 1.15493</strain>
    </source>
</reference>